<dbReference type="AlphaFoldDB" id="A0A0H4PW26"/>
<dbReference type="EMBL" id="CP012040">
    <property type="protein sequence ID" value="AKP52592.1"/>
    <property type="molecule type" value="Genomic_DNA"/>
</dbReference>
<dbReference type="Proteomes" id="UP000036520">
    <property type="component" value="Chromosome"/>
</dbReference>
<evidence type="ECO:0000259" key="1">
    <source>
        <dbReference type="Pfam" id="PF04734"/>
    </source>
</evidence>
<evidence type="ECO:0000313" key="2">
    <source>
        <dbReference type="EMBL" id="AKP52592.1"/>
    </source>
</evidence>
<accession>A0A0H4PW26</accession>
<proteinExistence type="predicted"/>
<gene>
    <name evidence="2" type="ORF">CA2015_3195</name>
</gene>
<dbReference type="InterPro" id="IPR031329">
    <property type="entry name" value="NEUT/ALK_ceramidase_N"/>
</dbReference>
<sequence>MKSFILSHQQVIFSTCLLLFLSISYQGFSQKSIGWKTGTDKINITPSQALWMAGYGHRDHTAEGKYGDLWVKVLALEDAKGNQTVIVTSDLLGLPKNLSDGIREAAKKKYGLEKSQIALNSSHTHSAPVLGKSLFDIYPMNPQQRKDVEDYTDKLQGDIVVSIGKALSKLRPSKLYSNNGTARFQVNRRNNKESEVHLSTDLNGPMDHAVPVIKVTDENDQITTVLFGYACHPTVLSGYQWSGDYPGYAQEVVEKNYPGVMAMFFQGAGGDQNPLPRRTLPLAKQYGTVLAATVERVLSEDMMPLGSELGSAYKEIDLDIEDPLSKEELNKMINEESGYLKRWAQRMLGEIEAGNKLPSSYPFPVQIIKIGEQPIFTMGGEVTVGYANRLKEMFGPDVFVMTYTNDVMSYIPTEVILKEGGYEGHTSQMVYGLPNKWKPGLEEQILTAFDELASKLAIQRKK</sequence>
<dbReference type="PATRIC" id="fig|320787.5.peg.3488"/>
<dbReference type="Pfam" id="PF04734">
    <property type="entry name" value="Ceramidase_alk"/>
    <property type="match status" value="1"/>
</dbReference>
<keyword evidence="3" id="KW-1185">Reference proteome</keyword>
<organism evidence="2 3">
    <name type="scientific">Cyclobacterium amurskyense</name>
    <dbReference type="NCBI Taxonomy" id="320787"/>
    <lineage>
        <taxon>Bacteria</taxon>
        <taxon>Pseudomonadati</taxon>
        <taxon>Bacteroidota</taxon>
        <taxon>Cytophagia</taxon>
        <taxon>Cytophagales</taxon>
        <taxon>Cyclobacteriaceae</taxon>
        <taxon>Cyclobacterium</taxon>
    </lineage>
</organism>
<evidence type="ECO:0000313" key="3">
    <source>
        <dbReference type="Proteomes" id="UP000036520"/>
    </source>
</evidence>
<dbReference type="KEGG" id="camu:CA2015_3195"/>
<dbReference type="OrthoDB" id="2579961at2"/>
<name>A0A0H4PW26_9BACT</name>
<dbReference type="STRING" id="320787.CA2015_3195"/>
<feature type="domain" description="Neutral/alkaline non-lysosomal ceramidase N-terminal" evidence="1">
    <location>
        <begin position="38"/>
        <end position="260"/>
    </location>
</feature>
<dbReference type="RefSeq" id="WP_048642789.1">
    <property type="nucleotide sequence ID" value="NZ_CP012040.1"/>
</dbReference>
<reference evidence="2 3" key="1">
    <citation type="submission" date="2015-07" db="EMBL/GenBank/DDBJ databases">
        <authorList>
            <person name="Kim K.M."/>
        </authorList>
    </citation>
    <scope>NUCLEOTIDE SEQUENCE [LARGE SCALE GENOMIC DNA]</scope>
    <source>
        <strain evidence="2 3">KCTC 12363</strain>
    </source>
</reference>
<protein>
    <submittedName>
        <fullName evidence="2">Transcription-repair coupling factor</fullName>
    </submittedName>
</protein>